<keyword evidence="3" id="KW-0819">tRNA processing</keyword>
<sequence length="377" mass="42117">MQCLFSGKGINNMYKLIHTDKNTGARAGKLMTKHGIINTPAFMPVATKATVKTITTDELYEMGTQVLISNAFHLLLSPGMEVIQRGGGLHKFMNWKGGIFTDSGGFQMIRKDFPFKINDEGIIYKNLRDGKKYSYTPEICLMNQKLLGSDVAMILDDCPAYGSEFKVVEASMERTIKWAAMAKNVEQNHGQLFFAILQGGTFAELRKRCAEELIEMDFDGYGIGGLSIGEPKEIMNDVLKLSVPLVPEDKARYLMGVGSPIEILNAIESGIDIFDSAFPTRNARHQTLMTSKGSIDIARNKFAMDFSPIDENCGCYMCKNYTRAYLHHLFKESELLALRLASIHNLHFIQSLVIGAREAILEDSFSEYRKNVIAGFV</sequence>
<comment type="caution">
    <text evidence="5">The sequence shown here is derived from an EMBL/GenBank/DDBJ whole genome shotgun (WGS) entry which is preliminary data.</text>
</comment>
<dbReference type="InterPro" id="IPR002616">
    <property type="entry name" value="tRNA_ribo_trans-like"/>
</dbReference>
<dbReference type="GO" id="GO:0002099">
    <property type="term" value="P:tRNA wobble guanine modification"/>
    <property type="evidence" value="ECO:0007669"/>
    <property type="project" value="TreeGrafter"/>
</dbReference>
<dbReference type="PANTHER" id="PTHR46499:SF1">
    <property type="entry name" value="QUEUINE TRNA-RIBOSYLTRANSFERASE"/>
    <property type="match status" value="1"/>
</dbReference>
<dbReference type="Pfam" id="PF01702">
    <property type="entry name" value="TGT"/>
    <property type="match status" value="1"/>
</dbReference>
<organism evidence="5 6">
    <name type="scientific">Candidatus Methanoperedens nitratireducens</name>
    <dbReference type="NCBI Taxonomy" id="1392998"/>
    <lineage>
        <taxon>Archaea</taxon>
        <taxon>Methanobacteriati</taxon>
        <taxon>Methanobacteriota</taxon>
        <taxon>Stenosarchaea group</taxon>
        <taxon>Methanomicrobia</taxon>
        <taxon>Methanosarcinales</taxon>
        <taxon>ANME-2 cluster</taxon>
        <taxon>Candidatus Methanoperedentaceae</taxon>
        <taxon>Candidatus Methanoperedens</taxon>
    </lineage>
</organism>
<protein>
    <submittedName>
        <fullName evidence="5">7-cyano-7-deazaguanine tRNA-ribosyltransferase</fullName>
    </submittedName>
</protein>
<keyword evidence="1" id="KW-0328">Glycosyltransferase</keyword>
<evidence type="ECO:0000256" key="3">
    <source>
        <dbReference type="ARBA" id="ARBA00022694"/>
    </source>
</evidence>
<dbReference type="NCBIfam" id="TIGR00430">
    <property type="entry name" value="Q_tRNA_tgt"/>
    <property type="match status" value="1"/>
</dbReference>
<dbReference type="SUPFAM" id="SSF51713">
    <property type="entry name" value="tRNA-guanine transglycosylase"/>
    <property type="match status" value="1"/>
</dbReference>
<accession>A0A0P8E3Y8</accession>
<dbReference type="InterPro" id="IPR004803">
    <property type="entry name" value="TGT"/>
</dbReference>
<dbReference type="GO" id="GO:0008479">
    <property type="term" value="F:tRNA-guanosine(34) queuine transglycosylase activity"/>
    <property type="evidence" value="ECO:0007669"/>
    <property type="project" value="InterPro"/>
</dbReference>
<dbReference type="InterPro" id="IPR036511">
    <property type="entry name" value="TGT-like_sf"/>
</dbReference>
<evidence type="ECO:0000256" key="1">
    <source>
        <dbReference type="ARBA" id="ARBA00022676"/>
    </source>
</evidence>
<gene>
    <name evidence="5" type="primary">tgt_1</name>
    <name evidence="5" type="ORF">MPEBLZ_00099</name>
</gene>
<evidence type="ECO:0000259" key="4">
    <source>
        <dbReference type="Pfam" id="PF01702"/>
    </source>
</evidence>
<feature type="domain" description="tRNA-guanine(15) transglycosylase-like" evidence="4">
    <location>
        <begin position="23"/>
        <end position="374"/>
    </location>
</feature>
<dbReference type="AlphaFoldDB" id="A0A0P8E3Y8"/>
<dbReference type="PANTHER" id="PTHR46499">
    <property type="entry name" value="QUEUINE TRNA-RIBOSYLTRANSFERASE"/>
    <property type="match status" value="1"/>
</dbReference>
<dbReference type="PATRIC" id="fig|1719120.3.peg.109"/>
<dbReference type="EMBL" id="LKCM01000014">
    <property type="protein sequence ID" value="KPQ45302.1"/>
    <property type="molecule type" value="Genomic_DNA"/>
</dbReference>
<dbReference type="Proteomes" id="UP000050360">
    <property type="component" value="Unassembled WGS sequence"/>
</dbReference>
<dbReference type="InterPro" id="IPR050076">
    <property type="entry name" value="ArchSynthase1/Queuine_TRR"/>
</dbReference>
<dbReference type="GO" id="GO:0005737">
    <property type="term" value="C:cytoplasm"/>
    <property type="evidence" value="ECO:0007669"/>
    <property type="project" value="TreeGrafter"/>
</dbReference>
<evidence type="ECO:0000256" key="2">
    <source>
        <dbReference type="ARBA" id="ARBA00022679"/>
    </source>
</evidence>
<reference evidence="5 6" key="1">
    <citation type="submission" date="2015-09" db="EMBL/GenBank/DDBJ databases">
        <title>A metagenomics-based metabolic model of nitrate-dependent anaerobic oxidation of methane by Methanoperedens-like archaea.</title>
        <authorList>
            <person name="Arshad A."/>
            <person name="Speth D.R."/>
            <person name="De Graaf R.M."/>
            <person name="Op Den Camp H.J."/>
            <person name="Jetten M.S."/>
            <person name="Welte C.U."/>
        </authorList>
    </citation>
    <scope>NUCLEOTIDE SEQUENCE [LARGE SCALE GENOMIC DNA]</scope>
</reference>
<evidence type="ECO:0000313" key="5">
    <source>
        <dbReference type="EMBL" id="KPQ45302.1"/>
    </source>
</evidence>
<dbReference type="NCBIfam" id="TIGR00449">
    <property type="entry name" value="tgt_general"/>
    <property type="match status" value="1"/>
</dbReference>
<dbReference type="HAMAP" id="MF_00168">
    <property type="entry name" value="Q_tRNA_Tgt"/>
    <property type="match status" value="1"/>
</dbReference>
<dbReference type="Gene3D" id="3.20.20.105">
    <property type="entry name" value="Queuine tRNA-ribosyltransferase-like"/>
    <property type="match status" value="1"/>
</dbReference>
<name>A0A0P8E3Y8_9EURY</name>
<proteinExistence type="inferred from homology"/>
<keyword evidence="2 5" id="KW-0808">Transferase</keyword>
<evidence type="ECO:0000313" key="6">
    <source>
        <dbReference type="Proteomes" id="UP000050360"/>
    </source>
</evidence>